<organism evidence="4">
    <name type="scientific">Streptomyces sp. NBC_00060</name>
    <dbReference type="NCBI Taxonomy" id="2975636"/>
    <lineage>
        <taxon>Bacteria</taxon>
        <taxon>Bacillati</taxon>
        <taxon>Actinomycetota</taxon>
        <taxon>Actinomycetes</taxon>
        <taxon>Kitasatosporales</taxon>
        <taxon>Streptomycetaceae</taxon>
        <taxon>Streptomyces</taxon>
    </lineage>
</organism>
<keyword evidence="2" id="KW-0472">Membrane</keyword>
<proteinExistence type="predicted"/>
<dbReference type="PANTHER" id="PTHR38593:SF1">
    <property type="entry name" value="BLR2558 PROTEIN"/>
    <property type="match status" value="1"/>
</dbReference>
<evidence type="ECO:0000259" key="3">
    <source>
        <dbReference type="Pfam" id="PF13628"/>
    </source>
</evidence>
<dbReference type="PANTHER" id="PTHR38593">
    <property type="entry name" value="BLR2558 PROTEIN"/>
    <property type="match status" value="1"/>
</dbReference>
<reference evidence="4" key="1">
    <citation type="submission" date="2022-10" db="EMBL/GenBank/DDBJ databases">
        <title>The complete genomes of actinobacterial strains from the NBC collection.</title>
        <authorList>
            <person name="Joergensen T.S."/>
            <person name="Alvarez Arevalo M."/>
            <person name="Sterndorff E.B."/>
            <person name="Faurdal D."/>
            <person name="Vuksanovic O."/>
            <person name="Mourched A.-S."/>
            <person name="Charusanti P."/>
            <person name="Shaw S."/>
            <person name="Blin K."/>
            <person name="Weber T."/>
        </authorList>
    </citation>
    <scope>NUCLEOTIDE SEQUENCE</scope>
    <source>
        <strain evidence="4">NBC_00060</strain>
    </source>
</reference>
<dbReference type="EMBL" id="CP108253">
    <property type="protein sequence ID" value="WTU38378.1"/>
    <property type="molecule type" value="Genomic_DNA"/>
</dbReference>
<feature type="transmembrane region" description="Helical" evidence="2">
    <location>
        <begin position="34"/>
        <end position="57"/>
    </location>
</feature>
<name>A0AAU2GTJ9_9ACTN</name>
<dbReference type="Pfam" id="PF13628">
    <property type="entry name" value="DUF4142"/>
    <property type="match status" value="1"/>
</dbReference>
<gene>
    <name evidence="4" type="ORF">OHV25_01795</name>
</gene>
<keyword evidence="2" id="KW-1133">Transmembrane helix</keyword>
<accession>A0AAU2GTJ9</accession>
<evidence type="ECO:0000256" key="1">
    <source>
        <dbReference type="SAM" id="MobiDB-lite"/>
    </source>
</evidence>
<protein>
    <submittedName>
        <fullName evidence="4">DUF4142 domain-containing protein</fullName>
    </submittedName>
</protein>
<feature type="compositionally biased region" description="Gly residues" evidence="1">
    <location>
        <begin position="1"/>
        <end position="11"/>
    </location>
</feature>
<evidence type="ECO:0000256" key="2">
    <source>
        <dbReference type="SAM" id="Phobius"/>
    </source>
</evidence>
<feature type="region of interest" description="Disordered" evidence="1">
    <location>
        <begin position="1"/>
        <end position="26"/>
    </location>
</feature>
<dbReference type="InterPro" id="IPR025419">
    <property type="entry name" value="DUF4142"/>
</dbReference>
<dbReference type="AlphaFoldDB" id="A0AAU2GTJ9"/>
<feature type="domain" description="DUF4142" evidence="3">
    <location>
        <begin position="92"/>
        <end position="222"/>
    </location>
</feature>
<sequence>MRPIGRSGGGPRRATPGSLADNTPGGNVLVSKPVVTAGIVLALVATMVALVIPATLFKEPRALSTASTAAAGSPDDGLGTINTPFGPLTALDRDLMNRVRQAGLWELPSGAVAQKSTRAAVQEAGRHLIDGHTALDQDVLATAKALNWQVPDQPSAQQRGWLAQIQAAPPGDTADKLFVNLLRNAHGKVFTAVAQARSQSQNSLVRGLASRANNVVLDHMNILEATGLVDPVFAARLS</sequence>
<evidence type="ECO:0000313" key="4">
    <source>
        <dbReference type="EMBL" id="WTU38378.1"/>
    </source>
</evidence>
<keyword evidence="2" id="KW-0812">Transmembrane</keyword>